<sequence length="116" mass="13878">MLTPHGSLDISKKSILSLYRLILREGNQFPNKIQRTFVKQKAAQMFRIKYEHDDELRDAVRLAMTHIDNIRAQVASHKLMYVDDRLTQEDFQRLKKEQEEKKTAQYRIDEASKWDQ</sequence>
<feature type="domain" description="Complex 1 LYR protein" evidence="1">
    <location>
        <begin position="14"/>
        <end position="47"/>
    </location>
</feature>
<accession>A0AA88H3Z1</accession>
<protein>
    <recommendedName>
        <fullName evidence="1">Complex 1 LYR protein domain-containing protein</fullName>
    </recommendedName>
</protein>
<evidence type="ECO:0000259" key="1">
    <source>
        <dbReference type="Pfam" id="PF05347"/>
    </source>
</evidence>
<comment type="caution">
    <text evidence="2">The sequence shown here is derived from an EMBL/GenBank/DDBJ whole genome shotgun (WGS) entry which is preliminary data.</text>
</comment>
<dbReference type="AlphaFoldDB" id="A0AA88H3Z1"/>
<evidence type="ECO:0000313" key="2">
    <source>
        <dbReference type="EMBL" id="KAG2393406.1"/>
    </source>
</evidence>
<proteinExistence type="predicted"/>
<dbReference type="GeneID" id="68099391"/>
<name>A0AA88H3Z1_NAELO</name>
<gene>
    <name evidence="2" type="ORF">C9374_006937</name>
</gene>
<dbReference type="InterPro" id="IPR008011">
    <property type="entry name" value="Complex1_LYR_dom"/>
</dbReference>
<organism evidence="2 3">
    <name type="scientific">Naegleria lovaniensis</name>
    <name type="common">Amoeba</name>
    <dbReference type="NCBI Taxonomy" id="51637"/>
    <lineage>
        <taxon>Eukaryota</taxon>
        <taxon>Discoba</taxon>
        <taxon>Heterolobosea</taxon>
        <taxon>Tetramitia</taxon>
        <taxon>Eutetramitia</taxon>
        <taxon>Vahlkampfiidae</taxon>
        <taxon>Naegleria</taxon>
    </lineage>
</organism>
<reference evidence="2 3" key="1">
    <citation type="journal article" date="2018" name="BMC Genomics">
        <title>The genome of Naegleria lovaniensis, the basis for a comparative approach to unravel pathogenicity factors of the human pathogenic amoeba N. fowleri.</title>
        <authorList>
            <person name="Liechti N."/>
            <person name="Schurch N."/>
            <person name="Bruggmann R."/>
            <person name="Wittwer M."/>
        </authorList>
    </citation>
    <scope>NUCLEOTIDE SEQUENCE [LARGE SCALE GENOMIC DNA]</scope>
    <source>
        <strain evidence="2 3">ATCC 30569</strain>
    </source>
</reference>
<dbReference type="Proteomes" id="UP000816034">
    <property type="component" value="Unassembled WGS sequence"/>
</dbReference>
<dbReference type="EMBL" id="PYSW02000002">
    <property type="protein sequence ID" value="KAG2393406.1"/>
    <property type="molecule type" value="Genomic_DNA"/>
</dbReference>
<dbReference type="RefSeq" id="XP_044555300.1">
    <property type="nucleotide sequence ID" value="XM_044696852.1"/>
</dbReference>
<keyword evidence="3" id="KW-1185">Reference proteome</keyword>
<evidence type="ECO:0000313" key="3">
    <source>
        <dbReference type="Proteomes" id="UP000816034"/>
    </source>
</evidence>
<dbReference type="Pfam" id="PF05347">
    <property type="entry name" value="Complex1_LYR"/>
    <property type="match status" value="1"/>
</dbReference>